<reference evidence="5 6" key="1">
    <citation type="submission" date="2020-03" db="EMBL/GenBank/DDBJ databases">
        <title>Sphingomonas sp. nov., isolated from fish.</title>
        <authorList>
            <person name="Hyun D.-W."/>
            <person name="Bae J.-W."/>
        </authorList>
    </citation>
    <scope>NUCLEOTIDE SEQUENCE [LARGE SCALE GENOMIC DNA]</scope>
    <source>
        <strain evidence="5 6">HDW15C</strain>
    </source>
</reference>
<comment type="similarity">
    <text evidence="1">Belongs to the type-I restriction system S methylase family.</text>
</comment>
<dbReference type="EMBL" id="CP049871">
    <property type="protein sequence ID" value="QIL02977.1"/>
    <property type="molecule type" value="Genomic_DNA"/>
</dbReference>
<keyword evidence="3" id="KW-0238">DNA-binding</keyword>
<dbReference type="InterPro" id="IPR052021">
    <property type="entry name" value="Type-I_RS_S_subunit"/>
</dbReference>
<evidence type="ECO:0000259" key="4">
    <source>
        <dbReference type="Pfam" id="PF01420"/>
    </source>
</evidence>
<gene>
    <name evidence="5" type="ORF">G7078_09455</name>
</gene>
<name>A0A6G7ZPR1_9SPHN</name>
<proteinExistence type="inferred from homology"/>
<organism evidence="5 6">
    <name type="scientific">Sphingomonas sinipercae</name>
    <dbReference type="NCBI Taxonomy" id="2714944"/>
    <lineage>
        <taxon>Bacteria</taxon>
        <taxon>Pseudomonadati</taxon>
        <taxon>Pseudomonadota</taxon>
        <taxon>Alphaproteobacteria</taxon>
        <taxon>Sphingomonadales</taxon>
        <taxon>Sphingomonadaceae</taxon>
        <taxon>Sphingomonas</taxon>
    </lineage>
</organism>
<dbReference type="PANTHER" id="PTHR30408:SF12">
    <property type="entry name" value="TYPE I RESTRICTION ENZYME MJAVIII SPECIFICITY SUBUNIT"/>
    <property type="match status" value="1"/>
</dbReference>
<evidence type="ECO:0000256" key="3">
    <source>
        <dbReference type="ARBA" id="ARBA00023125"/>
    </source>
</evidence>
<keyword evidence="2" id="KW-0680">Restriction system</keyword>
<dbReference type="KEGG" id="ssin:G7078_09455"/>
<dbReference type="InterPro" id="IPR000055">
    <property type="entry name" value="Restrct_endonuc_typeI_TRD"/>
</dbReference>
<dbReference type="PANTHER" id="PTHR30408">
    <property type="entry name" value="TYPE-1 RESTRICTION ENZYME ECOKI SPECIFICITY PROTEIN"/>
    <property type="match status" value="1"/>
</dbReference>
<dbReference type="REBASE" id="403473">
    <property type="entry name" value="S.SspW15CORF9450P"/>
</dbReference>
<dbReference type="Gene3D" id="1.10.287.1120">
    <property type="entry name" value="Bipartite methylase S protein"/>
    <property type="match status" value="1"/>
</dbReference>
<protein>
    <recommendedName>
        <fullName evidence="4">Type I restriction modification DNA specificity domain-containing protein</fullName>
    </recommendedName>
</protein>
<accession>A0A6G7ZPR1</accession>
<dbReference type="Proteomes" id="UP000502502">
    <property type="component" value="Chromosome"/>
</dbReference>
<feature type="domain" description="Type I restriction modification DNA specificity" evidence="4">
    <location>
        <begin position="200"/>
        <end position="371"/>
    </location>
</feature>
<feature type="domain" description="Type I restriction modification DNA specificity" evidence="4">
    <location>
        <begin position="2"/>
        <end position="167"/>
    </location>
</feature>
<sequence>MTGWRTQRLADVILDIKDGGTPSRSNPSYFGGAITWCVVKDIQPEIHASAEYLTPSGLANCSAKVWPIGSVIISLGATIGEIGIAKVPVATKQGLAGIVPNPERVTSEFLAYALHEQVNTIRAMARGATIKEVRPKRLADELLIHTPPLDEQRRIVAVLDEAFAAIATATANAERNLANARLSGRLALESLLSRLVAECDEVEIRELAEIESGAGFPDRFQGKADEAIPFFKVGDMNTPGNETIMTAANHTISEITRSQLRARVFPVGSVLFPKVGGAIATDKKRLVGVPCCVDNNVMGIIPNPEKLDATLLLQLMVNKPLKEFSNDAGLPSIRKSTVAAWRVRVPKELETQKLLAERLTDIAAAVSDLTEKYGRKLHSLNELKQSLLHRAFSGELSEREPIPA</sequence>
<dbReference type="Gene3D" id="3.90.220.20">
    <property type="entry name" value="DNA methylase specificity domains"/>
    <property type="match status" value="2"/>
</dbReference>
<dbReference type="Pfam" id="PF01420">
    <property type="entry name" value="Methylase_S"/>
    <property type="match status" value="2"/>
</dbReference>
<dbReference type="RefSeq" id="WP_166095400.1">
    <property type="nucleotide sequence ID" value="NZ_CP049871.1"/>
</dbReference>
<evidence type="ECO:0000256" key="2">
    <source>
        <dbReference type="ARBA" id="ARBA00022747"/>
    </source>
</evidence>
<evidence type="ECO:0000313" key="6">
    <source>
        <dbReference type="Proteomes" id="UP000502502"/>
    </source>
</evidence>
<keyword evidence="6" id="KW-1185">Reference proteome</keyword>
<dbReference type="SUPFAM" id="SSF116734">
    <property type="entry name" value="DNA methylase specificity domain"/>
    <property type="match status" value="2"/>
</dbReference>
<evidence type="ECO:0000313" key="5">
    <source>
        <dbReference type="EMBL" id="QIL02977.1"/>
    </source>
</evidence>
<dbReference type="AlphaFoldDB" id="A0A6G7ZPR1"/>
<evidence type="ECO:0000256" key="1">
    <source>
        <dbReference type="ARBA" id="ARBA00010923"/>
    </source>
</evidence>
<dbReference type="InterPro" id="IPR044946">
    <property type="entry name" value="Restrct_endonuc_typeI_TRD_sf"/>
</dbReference>
<dbReference type="GO" id="GO:0003677">
    <property type="term" value="F:DNA binding"/>
    <property type="evidence" value="ECO:0007669"/>
    <property type="project" value="UniProtKB-KW"/>
</dbReference>
<dbReference type="GO" id="GO:0009307">
    <property type="term" value="P:DNA restriction-modification system"/>
    <property type="evidence" value="ECO:0007669"/>
    <property type="project" value="UniProtKB-KW"/>
</dbReference>